<proteinExistence type="predicted"/>
<name>A0A7X0SQ84_9BACL</name>
<dbReference type="Proteomes" id="UP000564644">
    <property type="component" value="Unassembled WGS sequence"/>
</dbReference>
<dbReference type="EMBL" id="JACJVO010000016">
    <property type="protein sequence ID" value="MBB6731898.1"/>
    <property type="molecule type" value="Genomic_DNA"/>
</dbReference>
<sequence>MGGNRGLINRKAISNSLRKDLADKFEELHLNTDIPKSKLLDQAVTLLLEKYGLSVKE</sequence>
<protein>
    <submittedName>
        <fullName evidence="2">Ribbon-helix-helix domain-containing protein</fullName>
    </submittedName>
</protein>
<comment type="caution">
    <text evidence="2">The sequence shown here is derived from an EMBL/GenBank/DDBJ whole genome shotgun (WGS) entry which is preliminary data.</text>
</comment>
<evidence type="ECO:0000259" key="1">
    <source>
        <dbReference type="Pfam" id="PF12651"/>
    </source>
</evidence>
<organism evidence="2 3">
    <name type="scientific">Cohnella zeiphila</name>
    <dbReference type="NCBI Taxonomy" id="2761120"/>
    <lineage>
        <taxon>Bacteria</taxon>
        <taxon>Bacillati</taxon>
        <taxon>Bacillota</taxon>
        <taxon>Bacilli</taxon>
        <taxon>Bacillales</taxon>
        <taxon>Paenibacillaceae</taxon>
        <taxon>Cohnella</taxon>
    </lineage>
</organism>
<accession>A0A7X0SQ84</accession>
<gene>
    <name evidence="2" type="ORF">H7C18_13335</name>
</gene>
<evidence type="ECO:0000313" key="3">
    <source>
        <dbReference type="Proteomes" id="UP000564644"/>
    </source>
</evidence>
<feature type="domain" description="Predicted DNA-binding protein ribbon-helix-helix" evidence="1">
    <location>
        <begin position="9"/>
        <end position="51"/>
    </location>
</feature>
<dbReference type="InterPro" id="IPR038733">
    <property type="entry name" value="Predicted_DNA_bind_prot_RHH"/>
</dbReference>
<evidence type="ECO:0000313" key="2">
    <source>
        <dbReference type="EMBL" id="MBB6731898.1"/>
    </source>
</evidence>
<dbReference type="Pfam" id="PF12651">
    <property type="entry name" value="RHH_3"/>
    <property type="match status" value="1"/>
</dbReference>
<reference evidence="2 3" key="1">
    <citation type="submission" date="2020-08" db="EMBL/GenBank/DDBJ databases">
        <title>Cohnella phylogeny.</title>
        <authorList>
            <person name="Dunlap C."/>
        </authorList>
    </citation>
    <scope>NUCLEOTIDE SEQUENCE [LARGE SCALE GENOMIC DNA]</scope>
    <source>
        <strain evidence="2 3">CBP 2801</strain>
    </source>
</reference>
<dbReference type="AlphaFoldDB" id="A0A7X0SQ84"/>
<keyword evidence="3" id="KW-1185">Reference proteome</keyword>
<dbReference type="RefSeq" id="WP_185129570.1">
    <property type="nucleotide sequence ID" value="NZ_JACJVO010000016.1"/>
</dbReference>